<gene>
    <name evidence="2" type="ORF">M9Y10_045643</name>
</gene>
<evidence type="ECO:0000313" key="2">
    <source>
        <dbReference type="EMBL" id="KAK8882996.1"/>
    </source>
</evidence>
<feature type="domain" description="DUF362" evidence="1">
    <location>
        <begin position="5"/>
        <end position="97"/>
    </location>
</feature>
<dbReference type="Pfam" id="PF04015">
    <property type="entry name" value="DUF362"/>
    <property type="match status" value="1"/>
</dbReference>
<protein>
    <recommendedName>
        <fullName evidence="1">DUF362 domain-containing protein</fullName>
    </recommendedName>
</protein>
<accession>A0ABR2JX17</accession>
<proteinExistence type="predicted"/>
<evidence type="ECO:0000313" key="3">
    <source>
        <dbReference type="Proteomes" id="UP001470230"/>
    </source>
</evidence>
<dbReference type="Proteomes" id="UP001470230">
    <property type="component" value="Unassembled WGS sequence"/>
</dbReference>
<keyword evidence="3" id="KW-1185">Reference proteome</keyword>
<name>A0ABR2JX17_9EUKA</name>
<reference evidence="2 3" key="1">
    <citation type="submission" date="2024-04" db="EMBL/GenBank/DDBJ databases">
        <title>Tritrichomonas musculus Genome.</title>
        <authorList>
            <person name="Alves-Ferreira E."/>
            <person name="Grigg M."/>
            <person name="Lorenzi H."/>
            <person name="Galac M."/>
        </authorList>
    </citation>
    <scope>NUCLEOTIDE SEQUENCE [LARGE SCALE GENOMIC DNA]</scope>
    <source>
        <strain evidence="2 3">EAF2021</strain>
    </source>
</reference>
<organism evidence="2 3">
    <name type="scientific">Tritrichomonas musculus</name>
    <dbReference type="NCBI Taxonomy" id="1915356"/>
    <lineage>
        <taxon>Eukaryota</taxon>
        <taxon>Metamonada</taxon>
        <taxon>Parabasalia</taxon>
        <taxon>Tritrichomonadida</taxon>
        <taxon>Tritrichomonadidae</taxon>
        <taxon>Tritrichomonas</taxon>
    </lineage>
</organism>
<dbReference type="InterPro" id="IPR007160">
    <property type="entry name" value="DUF362"/>
</dbReference>
<evidence type="ECO:0000259" key="1">
    <source>
        <dbReference type="Pfam" id="PF04015"/>
    </source>
</evidence>
<sequence>MPHSAKGKIWIHTAGKTDDYREFSKYVPIQDGFLESLAEASQGIVAFFKPENMTYINVANKLSIDCDCVPNPKDPEMADIGIFASLDPVAIDQSCYDAVVNSNDPKKESLIQRMNEKHAVHTLEEAERLGIGSRQYELISID</sequence>
<comment type="caution">
    <text evidence="2">The sequence shown here is derived from an EMBL/GenBank/DDBJ whole genome shotgun (WGS) entry which is preliminary data.</text>
</comment>
<dbReference type="EMBL" id="JAPFFF010000009">
    <property type="protein sequence ID" value="KAK8882996.1"/>
    <property type="molecule type" value="Genomic_DNA"/>
</dbReference>